<organism evidence="7 8">
    <name type="scientific">Romboutsia lituseburensis DSM 797</name>
    <dbReference type="NCBI Taxonomy" id="1121325"/>
    <lineage>
        <taxon>Bacteria</taxon>
        <taxon>Bacillati</taxon>
        <taxon>Bacillota</taxon>
        <taxon>Clostridia</taxon>
        <taxon>Peptostreptococcales</taxon>
        <taxon>Peptostreptococcaceae</taxon>
        <taxon>Romboutsia</taxon>
    </lineage>
</organism>
<evidence type="ECO:0000256" key="2">
    <source>
        <dbReference type="ARBA" id="ARBA00022475"/>
    </source>
</evidence>
<evidence type="ECO:0000256" key="1">
    <source>
        <dbReference type="ARBA" id="ARBA00004651"/>
    </source>
</evidence>
<keyword evidence="2" id="KW-1003">Cell membrane</keyword>
<reference evidence="7 8" key="1">
    <citation type="submission" date="2016-10" db="EMBL/GenBank/DDBJ databases">
        <authorList>
            <person name="de Groot N.N."/>
        </authorList>
    </citation>
    <scope>NUCLEOTIDE SEQUENCE [LARGE SCALE GENOMIC DNA]</scope>
    <source>
        <strain evidence="7 8">DSM 797</strain>
    </source>
</reference>
<dbReference type="InterPro" id="IPR020948">
    <property type="entry name" value="P_starv_induced_PsiE-like"/>
</dbReference>
<gene>
    <name evidence="7" type="ORF">SAMN04515677_106164</name>
</gene>
<dbReference type="GO" id="GO:0005886">
    <property type="term" value="C:plasma membrane"/>
    <property type="evidence" value="ECO:0007669"/>
    <property type="project" value="UniProtKB-SubCell"/>
</dbReference>
<sequence length="168" mass="18822">MKNLDKNNLSLRIAYIFESILAMVVLIAVFLGTIDVLRMIWKAYIVEFQTPVQYSQLNDLLGQILLLVIGVELVVMLSLHLPGALIEVLLYAIARKMLLLPKSEGMADVLIGVIAIAGIFAIRKYLVSNDNSNINVTSIHYEECEEGQSCEECEACREKKLQAEKSKH</sequence>
<evidence type="ECO:0000256" key="6">
    <source>
        <dbReference type="SAM" id="Phobius"/>
    </source>
</evidence>
<dbReference type="STRING" id="1121325.SAMN04515677_106164"/>
<dbReference type="EMBL" id="FNGW01000006">
    <property type="protein sequence ID" value="SDM20069.1"/>
    <property type="molecule type" value="Genomic_DNA"/>
</dbReference>
<dbReference type="Pfam" id="PF06146">
    <property type="entry name" value="PsiE"/>
    <property type="match status" value="1"/>
</dbReference>
<feature type="transmembrane region" description="Helical" evidence="6">
    <location>
        <begin position="20"/>
        <end position="41"/>
    </location>
</feature>
<accession>A0A1G9R9S3</accession>
<name>A0A1G9R9S3_9FIRM</name>
<evidence type="ECO:0000313" key="7">
    <source>
        <dbReference type="EMBL" id="SDM20069.1"/>
    </source>
</evidence>
<evidence type="ECO:0000256" key="4">
    <source>
        <dbReference type="ARBA" id="ARBA00022989"/>
    </source>
</evidence>
<dbReference type="Proteomes" id="UP000199068">
    <property type="component" value="Unassembled WGS sequence"/>
</dbReference>
<keyword evidence="4 6" id="KW-1133">Transmembrane helix</keyword>
<proteinExistence type="predicted"/>
<evidence type="ECO:0000256" key="3">
    <source>
        <dbReference type="ARBA" id="ARBA00022692"/>
    </source>
</evidence>
<feature type="transmembrane region" description="Helical" evidence="6">
    <location>
        <begin position="106"/>
        <end position="126"/>
    </location>
</feature>
<dbReference type="AlphaFoldDB" id="A0A1G9R9S3"/>
<evidence type="ECO:0000256" key="5">
    <source>
        <dbReference type="ARBA" id="ARBA00023136"/>
    </source>
</evidence>
<keyword evidence="8" id="KW-1185">Reference proteome</keyword>
<feature type="transmembrane region" description="Helical" evidence="6">
    <location>
        <begin position="61"/>
        <end position="94"/>
    </location>
</feature>
<keyword evidence="5 6" id="KW-0472">Membrane</keyword>
<evidence type="ECO:0000313" key="8">
    <source>
        <dbReference type="Proteomes" id="UP000199068"/>
    </source>
</evidence>
<comment type="subcellular location">
    <subcellularLocation>
        <location evidence="1">Cell membrane</location>
        <topology evidence="1">Multi-pass membrane protein</topology>
    </subcellularLocation>
</comment>
<keyword evidence="3 6" id="KW-0812">Transmembrane</keyword>
<evidence type="ECO:0008006" key="9">
    <source>
        <dbReference type="Google" id="ProtNLM"/>
    </source>
</evidence>
<protein>
    <recommendedName>
        <fullName evidence="9">Transporter</fullName>
    </recommendedName>
</protein>
<dbReference type="RefSeq" id="WP_242872434.1">
    <property type="nucleotide sequence ID" value="NZ_FNGW01000006.1"/>
</dbReference>